<dbReference type="Proteomes" id="UP000295215">
    <property type="component" value="Unassembled WGS sequence"/>
</dbReference>
<dbReference type="OrthoDB" id="1428464at2"/>
<accession>A0A4R7F453</accession>
<dbReference type="EMBL" id="SOAG01000002">
    <property type="protein sequence ID" value="TDS65312.1"/>
    <property type="molecule type" value="Genomic_DNA"/>
</dbReference>
<keyword evidence="2" id="KW-1185">Reference proteome</keyword>
<reference evidence="1 2" key="1">
    <citation type="submission" date="2019-03" db="EMBL/GenBank/DDBJ databases">
        <title>Genomic Encyclopedia of Archaeal and Bacterial Type Strains, Phase II (KMG-II): from individual species to whole genera.</title>
        <authorList>
            <person name="Goeker M."/>
        </authorList>
    </citation>
    <scope>NUCLEOTIDE SEQUENCE [LARGE SCALE GENOMIC DNA]</scope>
    <source>
        <strain evidence="1 2">DSM 28213</strain>
    </source>
</reference>
<dbReference type="AlphaFoldDB" id="A0A4R7F453"/>
<organism evidence="1 2">
    <name type="scientific">Myroides indicus</name>
    <dbReference type="NCBI Taxonomy" id="1323422"/>
    <lineage>
        <taxon>Bacteria</taxon>
        <taxon>Pseudomonadati</taxon>
        <taxon>Bacteroidota</taxon>
        <taxon>Flavobacteriia</taxon>
        <taxon>Flavobacteriales</taxon>
        <taxon>Flavobacteriaceae</taxon>
        <taxon>Myroides</taxon>
    </lineage>
</organism>
<evidence type="ECO:0000313" key="2">
    <source>
        <dbReference type="Proteomes" id="UP000295215"/>
    </source>
</evidence>
<proteinExistence type="predicted"/>
<gene>
    <name evidence="1" type="ORF">C8P70_10296</name>
</gene>
<name>A0A4R7F453_9FLAO</name>
<protein>
    <submittedName>
        <fullName evidence="1">Uncharacterized protein</fullName>
    </submittedName>
</protein>
<dbReference type="RefSeq" id="WP_133711537.1">
    <property type="nucleotide sequence ID" value="NZ_SOAG01000002.1"/>
</dbReference>
<comment type="caution">
    <text evidence="1">The sequence shown here is derived from an EMBL/GenBank/DDBJ whole genome shotgun (WGS) entry which is preliminary data.</text>
</comment>
<evidence type="ECO:0000313" key="1">
    <source>
        <dbReference type="EMBL" id="TDS65312.1"/>
    </source>
</evidence>
<sequence length="184" mass="20903">MNKILQSILLIFPVLVFGQGMEINDTPKEYINHIVNVWEVDSNNIVYISDETSLLKLAGILHNSILSFTEGELSTSAEILDGKREVDKDACGLALNNLDLKNVQKHLKKGNDYTQIHLKRLNDNTIFNLSNNLTTVLLYSKKMDYYINDYFKIIKEFSQQGVDYIIITFDDEITSQIPGALNNG</sequence>